<name>A0A1D8ETP2_9CAUD</name>
<proteinExistence type="predicted"/>
<evidence type="ECO:0000313" key="1">
    <source>
        <dbReference type="EMBL" id="AOT24366.1"/>
    </source>
</evidence>
<reference evidence="1 2" key="1">
    <citation type="submission" date="2016-07" db="EMBL/GenBank/DDBJ databases">
        <authorList>
            <person name="Modlin R.L."/>
            <person name="Cheng L.S."/>
            <person name="Marinelli L.J."/>
            <person name="Grosset N."/>
            <person name="Gautier M."/>
            <person name="Fitz-Gibbon S."/>
            <person name="Pellegrini M."/>
            <person name="Bowman C.A."/>
            <person name="Russell D.A."/>
            <person name="Jacobs-Sera D."/>
            <person name="Hatfull G.F."/>
        </authorList>
    </citation>
    <scope>NUCLEOTIDE SEQUENCE [LARGE SCALE GENOMIC DNA]</scope>
</reference>
<sequence>MPHPREVNFLREETIMAEAKKISAAEQARRETQSAKDTGTITDTTVQIGDIELTVPAAVFEDDWEFQGAILMANDPDATDEDRARASMTLFRRLVGNRHREVLDQLRDESGRVPVSKVTETVKKIMDAVNPN</sequence>
<organism evidence="1 2">
    <name type="scientific">Propionibacterium phage B22</name>
    <dbReference type="NCBI Taxonomy" id="1897532"/>
    <lineage>
        <taxon>Viruses</taxon>
        <taxon>Duplodnaviria</taxon>
        <taxon>Heunggongvirae</taxon>
        <taxon>Uroviricota</taxon>
        <taxon>Caudoviricetes</taxon>
        <taxon>Doucettevirus</taxon>
        <taxon>Doucettevirus B22</taxon>
    </lineage>
</organism>
<gene>
    <name evidence="1" type="primary">14</name>
    <name evidence="1" type="ORF">B22_14</name>
</gene>
<dbReference type="EMBL" id="KX620750">
    <property type="protein sequence ID" value="AOT24366.1"/>
    <property type="molecule type" value="Genomic_DNA"/>
</dbReference>
<dbReference type="Proteomes" id="UP000221125">
    <property type="component" value="Segment"/>
</dbReference>
<evidence type="ECO:0000313" key="2">
    <source>
        <dbReference type="Proteomes" id="UP000221125"/>
    </source>
</evidence>
<dbReference type="GeneID" id="40072418"/>
<protein>
    <submittedName>
        <fullName evidence="1">Uncharacterized protein</fullName>
    </submittedName>
</protein>
<dbReference type="KEGG" id="vg:40072418"/>
<keyword evidence="2" id="KW-1185">Reference proteome</keyword>
<accession>A0A1D8ETP2</accession>
<dbReference type="OrthoDB" id="20718at10239"/>
<dbReference type="RefSeq" id="YP_009596817.1">
    <property type="nucleotide sequence ID" value="NC_041891.1"/>
</dbReference>